<evidence type="ECO:0000313" key="3">
    <source>
        <dbReference type="Proteomes" id="UP000655759"/>
    </source>
</evidence>
<comment type="caution">
    <text evidence="2">The sequence shown here is derived from an EMBL/GenBank/DDBJ whole genome shotgun (WGS) entry which is preliminary data.</text>
</comment>
<feature type="compositionally biased region" description="Basic and acidic residues" evidence="1">
    <location>
        <begin position="231"/>
        <end position="246"/>
    </location>
</feature>
<evidence type="ECO:0000256" key="1">
    <source>
        <dbReference type="SAM" id="MobiDB-lite"/>
    </source>
</evidence>
<proteinExistence type="predicted"/>
<feature type="region of interest" description="Disordered" evidence="1">
    <location>
        <begin position="231"/>
        <end position="260"/>
    </location>
</feature>
<dbReference type="EMBL" id="CAJNAQ010000002">
    <property type="protein sequence ID" value="CAE6486108.1"/>
    <property type="molecule type" value="Genomic_DNA"/>
</dbReference>
<organism evidence="2 3">
    <name type="scientific">Candidatus Nitrosotenuis uzonensis</name>
    <dbReference type="NCBI Taxonomy" id="1407055"/>
    <lineage>
        <taxon>Archaea</taxon>
        <taxon>Nitrososphaerota</taxon>
        <taxon>Candidatus Nitrosotenuis</taxon>
    </lineage>
</organism>
<dbReference type="AlphaFoldDB" id="A0A812F0L9"/>
<gene>
    <name evidence="2" type="ORF">NUZ5A_20095</name>
</gene>
<sequence length="375" mass="43124">MGFEKDNLVPLAALKECPVRITLHTDPQIEMIKRTARADPEGIPTIDVAELADEKTMVIVDGHARVESIRSFGIDKIRARLHKVQNMADAVILHVRLNQRSQLNPLKFYDAFEYLKENGFDSNEIPKQLRLSESYSRLLKISLAAKPRALLERYLDDLVSKYSLVHLPVYVIEAIARIKEEENQAEAVNMMIQMIPQNVSEFKFSFPSYDQLEIAFSSFRKEDKEREPIIFTVKDGEADKERKDPQSRTSSSFAPEDEPRIRMVPSKEEIDEAREIIGNVPHRALVKCPHGTKYVVDMKDHTISEVKEDDNVISIGGDSSEPVFMIPSEYAKFLQLDYGDPVYFKSFDTPRQLLKFVDDKKDRIRRTVLISPQRI</sequence>
<evidence type="ECO:0000313" key="2">
    <source>
        <dbReference type="EMBL" id="CAE6486108.1"/>
    </source>
</evidence>
<name>A0A812F0L9_9ARCH</name>
<accession>A0A812F0L9</accession>
<reference evidence="2" key="1">
    <citation type="submission" date="2021-02" db="EMBL/GenBank/DDBJ databases">
        <authorList>
            <person name="Han P."/>
        </authorList>
    </citation>
    <scope>NUCLEOTIDE SEQUENCE</scope>
    <source>
        <strain evidence="2">Candidatus Nitrosotenuis uzonensis 5A</strain>
    </source>
</reference>
<dbReference type="Proteomes" id="UP000655759">
    <property type="component" value="Unassembled WGS sequence"/>
</dbReference>
<protein>
    <submittedName>
        <fullName evidence="2">ParB-like nuclease domain protein</fullName>
    </submittedName>
</protein>